<protein>
    <submittedName>
        <fullName evidence="1">DUF1573 domain-containing protein</fullName>
    </submittedName>
</protein>
<sequence length="358" mass="40314">MRGIGVLLLWFLAGNLFAQQVEQIKFLEMSHDFGVVKEEDGPIIHEFKFTNNSSDSIQILNVKASCGCTTPAWSREPVAPGETGFIQAQYNPRNRPGRFNKSLTVTTSLRQPIRLYISGEVTPRPRTPEENYPKEIGALRFKTSSVNIGKVYVNREQVERKFEVYNQSDKPVKILEKINKPKHIEMAFESNVIPPKSITNMVITYNAGLKDDLGFMNDQVEFFTDEKENASKPITVYATIEEYFPPLSGEELQKAPKLVIAESVHDYGRIKNGETAQTSFTIVNQGQSELQIRKVVPNCSCLVSTLDAKKIKPGESTQLKVIFDSDGRRGNQQKSVTIYSNDPRASAQRVTVKAYIEN</sequence>
<dbReference type="InterPro" id="IPR011467">
    <property type="entry name" value="DUF1573"/>
</dbReference>
<dbReference type="EMBL" id="CP070608">
    <property type="protein sequence ID" value="QSE96774.1"/>
    <property type="molecule type" value="Genomic_DNA"/>
</dbReference>
<dbReference type="KEGG" id="fuv:JR347_14395"/>
<dbReference type="PANTHER" id="PTHR37833">
    <property type="entry name" value="LIPOPROTEIN-RELATED"/>
    <property type="match status" value="1"/>
</dbReference>
<dbReference type="Gene3D" id="2.60.40.10">
    <property type="entry name" value="Immunoglobulins"/>
    <property type="match status" value="3"/>
</dbReference>
<dbReference type="RefSeq" id="WP_205721288.1">
    <property type="nucleotide sequence ID" value="NZ_CP070608.1"/>
</dbReference>
<name>A0A974ZZX6_9BACT</name>
<reference evidence="1" key="1">
    <citation type="submission" date="2021-02" db="EMBL/GenBank/DDBJ databases">
        <title>Fulvivirga sp. S481 isolated from sea water.</title>
        <authorList>
            <person name="Bae S.S."/>
            <person name="Baek K."/>
        </authorList>
    </citation>
    <scope>NUCLEOTIDE SEQUENCE</scope>
    <source>
        <strain evidence="1">S481</strain>
    </source>
</reference>
<evidence type="ECO:0000313" key="2">
    <source>
        <dbReference type="Proteomes" id="UP000662783"/>
    </source>
</evidence>
<gene>
    <name evidence="1" type="ORF">JR347_14395</name>
</gene>
<accession>A0A974ZZX6</accession>
<dbReference type="PANTHER" id="PTHR37833:SF1">
    <property type="entry name" value="SIGNAL PEPTIDE PROTEIN"/>
    <property type="match status" value="1"/>
</dbReference>
<dbReference type="Pfam" id="PF07610">
    <property type="entry name" value="DUF1573"/>
    <property type="match status" value="2"/>
</dbReference>
<evidence type="ECO:0000313" key="1">
    <source>
        <dbReference type="EMBL" id="QSE96774.1"/>
    </source>
</evidence>
<keyword evidence="2" id="KW-1185">Reference proteome</keyword>
<dbReference type="InterPro" id="IPR013783">
    <property type="entry name" value="Ig-like_fold"/>
</dbReference>
<proteinExistence type="predicted"/>
<dbReference type="Proteomes" id="UP000662783">
    <property type="component" value="Chromosome"/>
</dbReference>
<organism evidence="1 2">
    <name type="scientific">Fulvivirga lutea</name>
    <dbReference type="NCBI Taxonomy" id="2810512"/>
    <lineage>
        <taxon>Bacteria</taxon>
        <taxon>Pseudomonadati</taxon>
        <taxon>Bacteroidota</taxon>
        <taxon>Cytophagia</taxon>
        <taxon>Cytophagales</taxon>
        <taxon>Fulvivirgaceae</taxon>
        <taxon>Fulvivirga</taxon>
    </lineage>
</organism>
<dbReference type="AlphaFoldDB" id="A0A974ZZX6"/>